<keyword evidence="2" id="KW-1185">Reference proteome</keyword>
<dbReference type="EnsemblMetazoa" id="CJA23289.1">
    <property type="protein sequence ID" value="CJA23289.1"/>
    <property type="gene ID" value="WBGene00178861"/>
</dbReference>
<reference evidence="1" key="2">
    <citation type="submission" date="2022-06" db="UniProtKB">
        <authorList>
            <consortium name="EnsemblMetazoa"/>
        </authorList>
    </citation>
    <scope>IDENTIFICATION</scope>
    <source>
        <strain evidence="1">DF5081</strain>
    </source>
</reference>
<protein>
    <submittedName>
        <fullName evidence="1">Uncharacterized protein</fullName>
    </submittedName>
</protein>
<name>A0A8R1E628_CAEJA</name>
<dbReference type="AlphaFoldDB" id="A0A8R1E628"/>
<sequence length="81" mass="9323">MLCKLNETSTGITQLVWALSHHRLSKRRQRCLSSQLLVLALGLPCQSPRQHGRPSSELLSNTTTAKAKQKHTWARQWIFTW</sequence>
<organism evidence="1 2">
    <name type="scientific">Caenorhabditis japonica</name>
    <dbReference type="NCBI Taxonomy" id="281687"/>
    <lineage>
        <taxon>Eukaryota</taxon>
        <taxon>Metazoa</taxon>
        <taxon>Ecdysozoa</taxon>
        <taxon>Nematoda</taxon>
        <taxon>Chromadorea</taxon>
        <taxon>Rhabditida</taxon>
        <taxon>Rhabditina</taxon>
        <taxon>Rhabditomorpha</taxon>
        <taxon>Rhabditoidea</taxon>
        <taxon>Rhabditidae</taxon>
        <taxon>Peloderinae</taxon>
        <taxon>Caenorhabditis</taxon>
    </lineage>
</organism>
<evidence type="ECO:0000313" key="1">
    <source>
        <dbReference type="EnsemblMetazoa" id="CJA23289.1"/>
    </source>
</evidence>
<evidence type="ECO:0000313" key="2">
    <source>
        <dbReference type="Proteomes" id="UP000005237"/>
    </source>
</evidence>
<proteinExistence type="predicted"/>
<accession>A0A8R1E628</accession>
<dbReference type="Proteomes" id="UP000005237">
    <property type="component" value="Unassembled WGS sequence"/>
</dbReference>
<reference evidence="2" key="1">
    <citation type="submission" date="2010-08" db="EMBL/GenBank/DDBJ databases">
        <authorList>
            <consortium name="Caenorhabditis japonica Sequencing Consortium"/>
            <person name="Wilson R.K."/>
        </authorList>
    </citation>
    <scope>NUCLEOTIDE SEQUENCE [LARGE SCALE GENOMIC DNA]</scope>
    <source>
        <strain evidence="2">DF5081</strain>
    </source>
</reference>